<organism evidence="1">
    <name type="scientific">marine sediment metagenome</name>
    <dbReference type="NCBI Taxonomy" id="412755"/>
    <lineage>
        <taxon>unclassified sequences</taxon>
        <taxon>metagenomes</taxon>
        <taxon>ecological metagenomes</taxon>
    </lineage>
</organism>
<evidence type="ECO:0008006" key="2">
    <source>
        <dbReference type="Google" id="ProtNLM"/>
    </source>
</evidence>
<comment type="caution">
    <text evidence="1">The sequence shown here is derived from an EMBL/GenBank/DDBJ whole genome shotgun (WGS) entry which is preliminary data.</text>
</comment>
<reference evidence="1" key="1">
    <citation type="journal article" date="2015" name="Nature">
        <title>Complex archaea that bridge the gap between prokaryotes and eukaryotes.</title>
        <authorList>
            <person name="Spang A."/>
            <person name="Saw J.H."/>
            <person name="Jorgensen S.L."/>
            <person name="Zaremba-Niedzwiedzka K."/>
            <person name="Martijn J."/>
            <person name="Lind A.E."/>
            <person name="van Eijk R."/>
            <person name="Schleper C."/>
            <person name="Guy L."/>
            <person name="Ettema T.J."/>
        </authorList>
    </citation>
    <scope>NUCLEOTIDE SEQUENCE</scope>
</reference>
<evidence type="ECO:0000313" key="1">
    <source>
        <dbReference type="EMBL" id="KKN57371.1"/>
    </source>
</evidence>
<name>A0A0F9U7Z0_9ZZZZ</name>
<dbReference type="AlphaFoldDB" id="A0A0F9U7Z0"/>
<dbReference type="EMBL" id="LAZR01000806">
    <property type="protein sequence ID" value="KKN57371.1"/>
    <property type="molecule type" value="Genomic_DNA"/>
</dbReference>
<gene>
    <name evidence="1" type="ORF">LCGC14_0562770</name>
</gene>
<protein>
    <recommendedName>
        <fullName evidence="2">SpoVT-AbrB domain-containing protein</fullName>
    </recommendedName>
</protein>
<proteinExistence type="predicted"/>
<sequence length="58" mass="6183">MTERIDKNAIQVGHSVAVIVDKVLCKKLGLRKGSAVSLAVKIVAGRKALVITKRVSRG</sequence>
<accession>A0A0F9U7Z0</accession>